<evidence type="ECO:0000256" key="1">
    <source>
        <dbReference type="ARBA" id="ARBA00004761"/>
    </source>
</evidence>
<keyword evidence="7" id="KW-1185">Reference proteome</keyword>
<dbReference type="InterPro" id="IPR000887">
    <property type="entry name" value="Aldlse_KDPG_KHG"/>
</dbReference>
<dbReference type="PANTHER" id="PTHR30246:SF1">
    <property type="entry name" value="2-DEHYDRO-3-DEOXY-6-PHOSPHOGALACTONATE ALDOLASE-RELATED"/>
    <property type="match status" value="1"/>
</dbReference>
<dbReference type="InterPro" id="IPR013785">
    <property type="entry name" value="Aldolase_TIM"/>
</dbReference>
<dbReference type="GO" id="GO:0016829">
    <property type="term" value="F:lyase activity"/>
    <property type="evidence" value="ECO:0007669"/>
    <property type="project" value="UniProtKB-KW"/>
</dbReference>
<evidence type="ECO:0000256" key="3">
    <source>
        <dbReference type="ARBA" id="ARBA00011233"/>
    </source>
</evidence>
<proteinExistence type="inferred from homology"/>
<dbReference type="CDD" id="cd00452">
    <property type="entry name" value="KDPG_aldolase"/>
    <property type="match status" value="1"/>
</dbReference>
<dbReference type="Gene3D" id="3.20.20.70">
    <property type="entry name" value="Aldolase class I"/>
    <property type="match status" value="1"/>
</dbReference>
<sequence>MTPELAVRWQDALDTLPLVAILRGLKPSEAVAVGERLVEAGFKVLEVPLNSPEPFESIRLLVEALGDTAIVGAGTVLKVEDVDALAGVGGQICISPNANPDVIRRAKSYGMISFPAFFTATEAFSAVDAGADALKLFPAELAGPKGLKALKAVLPKAMPVFPVGGVEPSNMTDYLEVGAAGFGIGSSVYKPGDTPDIVYGKAKAFTDAWAALKG</sequence>
<dbReference type="EMBL" id="GL883081">
    <property type="protein sequence ID" value="EGF89366.1"/>
    <property type="molecule type" value="Genomic_DNA"/>
</dbReference>
<dbReference type="PROSITE" id="PS00160">
    <property type="entry name" value="ALDOLASE_KDPG_KHG_2"/>
    <property type="match status" value="1"/>
</dbReference>
<dbReference type="RefSeq" id="WP_006275488.1">
    <property type="nucleotide sequence ID" value="NZ_GL883081.1"/>
</dbReference>
<comment type="similarity">
    <text evidence="2">Belongs to the KHG/KDPG aldolase family.</text>
</comment>
<dbReference type="AlphaFoldDB" id="F4QU66"/>
<dbReference type="HOGENOM" id="CLU_077795_2_1_5"/>
<dbReference type="Proteomes" id="UP000006512">
    <property type="component" value="Unassembled WGS sequence"/>
</dbReference>
<dbReference type="OrthoDB" id="7204076at2"/>
<reference evidence="7" key="1">
    <citation type="submission" date="2011-03" db="EMBL/GenBank/DDBJ databases">
        <title>Draft genome sequence of Brevundimonas diminuta.</title>
        <authorList>
            <person name="Brown P.J.B."/>
            <person name="Buechlein A."/>
            <person name="Hemmerich C."/>
            <person name="Brun Y.V."/>
        </authorList>
    </citation>
    <scope>NUCLEOTIDE SEQUENCE [LARGE SCALE GENOMIC DNA]</scope>
    <source>
        <strain evidence="7">C19</strain>
    </source>
</reference>
<evidence type="ECO:0000313" key="7">
    <source>
        <dbReference type="Proteomes" id="UP000006512"/>
    </source>
</evidence>
<comment type="subunit">
    <text evidence="3">Homotrimer.</text>
</comment>
<evidence type="ECO:0000256" key="4">
    <source>
        <dbReference type="ARBA" id="ARBA00023239"/>
    </source>
</evidence>
<keyword evidence="5" id="KW-0119">Carbohydrate metabolism</keyword>
<comment type="pathway">
    <text evidence="1">Carbohydrate acid metabolism.</text>
</comment>
<protein>
    <submittedName>
        <fullName evidence="6">KDPG and KHG aldolase family protein</fullName>
    </submittedName>
</protein>
<dbReference type="eggNOG" id="COG0800">
    <property type="taxonomic scope" value="Bacteria"/>
</dbReference>
<evidence type="ECO:0000256" key="2">
    <source>
        <dbReference type="ARBA" id="ARBA00006906"/>
    </source>
</evidence>
<dbReference type="Pfam" id="PF01081">
    <property type="entry name" value="Aldolase"/>
    <property type="match status" value="1"/>
</dbReference>
<accession>F4QU66</accession>
<dbReference type="NCBIfam" id="NF006600">
    <property type="entry name" value="PRK09140.1"/>
    <property type="match status" value="1"/>
</dbReference>
<keyword evidence="4" id="KW-0456">Lyase</keyword>
<dbReference type="PANTHER" id="PTHR30246">
    <property type="entry name" value="2-KETO-3-DEOXY-6-PHOSPHOGLUCONATE ALDOLASE"/>
    <property type="match status" value="1"/>
</dbReference>
<evidence type="ECO:0000313" key="6">
    <source>
        <dbReference type="EMBL" id="EGF89366.1"/>
    </source>
</evidence>
<gene>
    <name evidence="6" type="ORF">ABI_47140</name>
</gene>
<dbReference type="STRING" id="715226.ABI_47140"/>
<organism evidence="6 7">
    <name type="scientific">Asticcacaulis biprosthecium C19</name>
    <dbReference type="NCBI Taxonomy" id="715226"/>
    <lineage>
        <taxon>Bacteria</taxon>
        <taxon>Pseudomonadati</taxon>
        <taxon>Pseudomonadota</taxon>
        <taxon>Alphaproteobacteria</taxon>
        <taxon>Caulobacterales</taxon>
        <taxon>Caulobacteraceae</taxon>
        <taxon>Asticcacaulis</taxon>
    </lineage>
</organism>
<name>F4QU66_9CAUL</name>
<dbReference type="SUPFAM" id="SSF51569">
    <property type="entry name" value="Aldolase"/>
    <property type="match status" value="1"/>
</dbReference>
<dbReference type="InterPro" id="IPR031338">
    <property type="entry name" value="KDPG/KHG_AS_2"/>
</dbReference>
<evidence type="ECO:0000256" key="5">
    <source>
        <dbReference type="ARBA" id="ARBA00023277"/>
    </source>
</evidence>